<dbReference type="PANTHER" id="PTHR35213">
    <property type="entry name" value="RING-TYPE DOMAIN-CONTAINING PROTEIN-RELATED"/>
    <property type="match status" value="1"/>
</dbReference>
<name>A0A1V9ZWR2_9STRA</name>
<reference evidence="3 4" key="1">
    <citation type="journal article" date="2014" name="Genome Biol. Evol.">
        <title>The secreted proteins of Achlya hypogyna and Thraustotheca clavata identify the ancestral oomycete secretome and reveal gene acquisitions by horizontal gene transfer.</title>
        <authorList>
            <person name="Misner I."/>
            <person name="Blouin N."/>
            <person name="Leonard G."/>
            <person name="Richards T.A."/>
            <person name="Lane C.E."/>
        </authorList>
    </citation>
    <scope>NUCLEOTIDE SEQUENCE [LARGE SCALE GENOMIC DNA]</scope>
    <source>
        <strain evidence="3 4">ATCC 34112</strain>
    </source>
</reference>
<organism evidence="3 4">
    <name type="scientific">Thraustotheca clavata</name>
    <dbReference type="NCBI Taxonomy" id="74557"/>
    <lineage>
        <taxon>Eukaryota</taxon>
        <taxon>Sar</taxon>
        <taxon>Stramenopiles</taxon>
        <taxon>Oomycota</taxon>
        <taxon>Saprolegniomycetes</taxon>
        <taxon>Saprolegniales</taxon>
        <taxon>Achlyaceae</taxon>
        <taxon>Thraustotheca</taxon>
    </lineage>
</organism>
<feature type="domain" description="RING-type" evidence="2">
    <location>
        <begin position="9"/>
        <end position="45"/>
    </location>
</feature>
<dbReference type="AlphaFoldDB" id="A0A1V9ZWR2"/>
<dbReference type="GO" id="GO:0008270">
    <property type="term" value="F:zinc ion binding"/>
    <property type="evidence" value="ECO:0007669"/>
    <property type="project" value="UniProtKB-KW"/>
</dbReference>
<evidence type="ECO:0000259" key="2">
    <source>
        <dbReference type="PROSITE" id="PS50089"/>
    </source>
</evidence>
<keyword evidence="1" id="KW-0862">Zinc</keyword>
<keyword evidence="1" id="KW-0479">Metal-binding</keyword>
<evidence type="ECO:0000313" key="4">
    <source>
        <dbReference type="Proteomes" id="UP000243217"/>
    </source>
</evidence>
<dbReference type="EMBL" id="JNBS01001178">
    <property type="protein sequence ID" value="OQS02230.1"/>
    <property type="molecule type" value="Genomic_DNA"/>
</dbReference>
<dbReference type="Proteomes" id="UP000243217">
    <property type="component" value="Unassembled WGS sequence"/>
</dbReference>
<keyword evidence="1" id="KW-0863">Zinc-finger</keyword>
<evidence type="ECO:0000313" key="3">
    <source>
        <dbReference type="EMBL" id="OQS02230.1"/>
    </source>
</evidence>
<sequence>MIQVSVQRCALCKGTDALLEITSCGHTFHPRCVYSWPIETCQVCHVPANQIKMCRTLESVESQAMTRRIWHECEKDYCDALLVLFQDGTLPLDRGMNLRPMLATLLHCNPMRITKKYKQANQLGKQTYLYNPVNARNYTYKRHATTQKHVTMLRDAFYWQVQARGSGRHVVDKMRDSEAQFWLNQLVKFCKFIGQSLEEPTANNIEKHYDTATTEKHQKIKESEALNQEMTPSTPKNAIIDSPVHVEHTAESTCQLNWDEVVKSEIEYGPFGDTKPEECSLGFIIDENGLVQFESMYVDETVWSQELPSSL</sequence>
<dbReference type="PANTHER" id="PTHR35213:SF3">
    <property type="entry name" value="MYB-LIKE DOMAIN-CONTAINING PROTEIN"/>
    <property type="match status" value="1"/>
</dbReference>
<dbReference type="OrthoDB" id="101216at2759"/>
<gene>
    <name evidence="3" type="ORF">THRCLA_05378</name>
</gene>
<dbReference type="PROSITE" id="PS50089">
    <property type="entry name" value="ZF_RING_2"/>
    <property type="match status" value="1"/>
</dbReference>
<evidence type="ECO:0000256" key="1">
    <source>
        <dbReference type="PROSITE-ProRule" id="PRU00175"/>
    </source>
</evidence>
<proteinExistence type="predicted"/>
<protein>
    <recommendedName>
        <fullName evidence="2">RING-type domain-containing protein</fullName>
    </recommendedName>
</protein>
<dbReference type="SUPFAM" id="SSF57850">
    <property type="entry name" value="RING/U-box"/>
    <property type="match status" value="1"/>
</dbReference>
<keyword evidence="4" id="KW-1185">Reference proteome</keyword>
<dbReference type="InterPro" id="IPR001841">
    <property type="entry name" value="Znf_RING"/>
</dbReference>
<comment type="caution">
    <text evidence="3">The sequence shown here is derived from an EMBL/GenBank/DDBJ whole genome shotgun (WGS) entry which is preliminary data.</text>
</comment>
<accession>A0A1V9ZWR2</accession>